<reference evidence="2 3" key="1">
    <citation type="journal article" date="2018" name="Sci. Data">
        <title>The draft genome sequence of cork oak.</title>
        <authorList>
            <person name="Ramos A.M."/>
            <person name="Usie A."/>
            <person name="Barbosa P."/>
            <person name="Barros P.M."/>
            <person name="Capote T."/>
            <person name="Chaves I."/>
            <person name="Simoes F."/>
            <person name="Abreu I."/>
            <person name="Carrasquinho I."/>
            <person name="Faro C."/>
            <person name="Guimaraes J.B."/>
            <person name="Mendonca D."/>
            <person name="Nobrega F."/>
            <person name="Rodrigues L."/>
            <person name="Saibo N.J.M."/>
            <person name="Varela M.C."/>
            <person name="Egas C."/>
            <person name="Matos J."/>
            <person name="Miguel C.M."/>
            <person name="Oliveira M.M."/>
            <person name="Ricardo C.P."/>
            <person name="Goncalves S."/>
        </authorList>
    </citation>
    <scope>NUCLEOTIDE SEQUENCE [LARGE SCALE GENOMIC DNA]</scope>
    <source>
        <strain evidence="3">cv. HL8</strain>
    </source>
</reference>
<organism evidence="2 3">
    <name type="scientific">Quercus suber</name>
    <name type="common">Cork oak</name>
    <dbReference type="NCBI Taxonomy" id="58331"/>
    <lineage>
        <taxon>Eukaryota</taxon>
        <taxon>Viridiplantae</taxon>
        <taxon>Streptophyta</taxon>
        <taxon>Embryophyta</taxon>
        <taxon>Tracheophyta</taxon>
        <taxon>Spermatophyta</taxon>
        <taxon>Magnoliopsida</taxon>
        <taxon>eudicotyledons</taxon>
        <taxon>Gunneridae</taxon>
        <taxon>Pentapetalae</taxon>
        <taxon>rosids</taxon>
        <taxon>fabids</taxon>
        <taxon>Fagales</taxon>
        <taxon>Fagaceae</taxon>
        <taxon>Quercus</taxon>
    </lineage>
</organism>
<evidence type="ECO:0000313" key="2">
    <source>
        <dbReference type="EMBL" id="KAK7850433.1"/>
    </source>
</evidence>
<comment type="caution">
    <text evidence="2">The sequence shown here is derived from an EMBL/GenBank/DDBJ whole genome shotgun (WGS) entry which is preliminary data.</text>
</comment>
<dbReference type="Proteomes" id="UP000237347">
    <property type="component" value="Unassembled WGS sequence"/>
</dbReference>
<dbReference type="AlphaFoldDB" id="A0AAW0LHN0"/>
<dbReference type="SUPFAM" id="SSF52058">
    <property type="entry name" value="L domain-like"/>
    <property type="match status" value="1"/>
</dbReference>
<keyword evidence="1" id="KW-0611">Plant defense</keyword>
<protein>
    <submittedName>
        <fullName evidence="2">Disease resistance protein rpp5</fullName>
    </submittedName>
</protein>
<dbReference type="PANTHER" id="PTHR36766:SF70">
    <property type="entry name" value="DISEASE RESISTANCE PROTEIN RGA4"/>
    <property type="match status" value="1"/>
</dbReference>
<dbReference type="PANTHER" id="PTHR36766">
    <property type="entry name" value="PLANT BROAD-SPECTRUM MILDEW RESISTANCE PROTEIN RPW8"/>
    <property type="match status" value="1"/>
</dbReference>
<name>A0AAW0LHN0_QUESU</name>
<keyword evidence="3" id="KW-1185">Reference proteome</keyword>
<gene>
    <name evidence="2" type="primary">RPP5_8</name>
    <name evidence="2" type="ORF">CFP56_000838</name>
</gene>
<dbReference type="EMBL" id="PKMF04000100">
    <property type="protein sequence ID" value="KAK7850433.1"/>
    <property type="molecule type" value="Genomic_DNA"/>
</dbReference>
<evidence type="ECO:0000313" key="3">
    <source>
        <dbReference type="Proteomes" id="UP000237347"/>
    </source>
</evidence>
<proteinExistence type="predicted"/>
<sequence length="308" mass="34749">MSLMSIVINSCSDLVSISPHQDITSLQSFIIDTCEKLSDLSITWLTLPLLEMFLAINCPNLRSFPSLQGAGSHLQNTCEQLSDLLITWLILLLIETFLLINCPNLRSFPSLQGVGSHLLSLGISCGDECPNLKSIPDLRELYSLTHLSIFNCQTLKLTCLPELLACFTSLKSLKISGFCEELDAFPSLRLSSIQHLHTSLETLLLHGWPKVDSLPDEIQHFTAFKHLFILCFDGLEAFPEWLCNLSSIQRLDIWSYVNLMYLPTLQAMKRLTKLESLTTLFCPKLMERCARGSRVEWSKIANISHFTL</sequence>
<dbReference type="Gene3D" id="3.80.10.10">
    <property type="entry name" value="Ribonuclease Inhibitor"/>
    <property type="match status" value="1"/>
</dbReference>
<evidence type="ECO:0000256" key="1">
    <source>
        <dbReference type="ARBA" id="ARBA00022821"/>
    </source>
</evidence>
<accession>A0AAW0LHN0</accession>
<dbReference type="InterPro" id="IPR032675">
    <property type="entry name" value="LRR_dom_sf"/>
</dbReference>
<dbReference type="GO" id="GO:0006952">
    <property type="term" value="P:defense response"/>
    <property type="evidence" value="ECO:0007669"/>
    <property type="project" value="UniProtKB-KW"/>
</dbReference>